<evidence type="ECO:0000313" key="1">
    <source>
        <dbReference type="EMBL" id="KWX04633.1"/>
    </source>
</evidence>
<sequence length="104" mass="10874">MDVLRPGHVHEDPVRKAARLERLEATAQELAATAQRLRTVADTGVAQIREAAAGLPDGFQLTAAMLSAAEAIHGRLMAVADHMSAAAQELAQAAARVTQPADGQ</sequence>
<comment type="caution">
    <text evidence="2">The sequence shown here is derived from an EMBL/GenBank/DDBJ whole genome shotgun (WGS) entry which is preliminary data.</text>
</comment>
<dbReference type="RefSeq" id="WP_067067451.1">
    <property type="nucleotide sequence ID" value="NZ_JYIJ01000008.1"/>
</dbReference>
<dbReference type="Proteomes" id="UP000070659">
    <property type="component" value="Unassembled WGS sequence"/>
</dbReference>
<dbReference type="EMBL" id="JYIK01001122">
    <property type="protein sequence ID" value="KWX04633.1"/>
    <property type="molecule type" value="Genomic_DNA"/>
</dbReference>
<evidence type="ECO:0000313" key="2">
    <source>
        <dbReference type="EMBL" id="KWX05967.1"/>
    </source>
</evidence>
<dbReference type="EMBL" id="JYIJ01000008">
    <property type="protein sequence ID" value="KWX05967.1"/>
    <property type="molecule type" value="Genomic_DNA"/>
</dbReference>
<proteinExistence type="predicted"/>
<reference evidence="3" key="2">
    <citation type="submission" date="2015-02" db="EMBL/GenBank/DDBJ databases">
        <title>Physiological reanalysis, assessment of diazotrophy, and genome sequences of multiple isolates of Streptomyces thermoautotrophicus.</title>
        <authorList>
            <person name="MacKellar D.C."/>
            <person name="Lieber L."/>
            <person name="Norman J."/>
            <person name="Bolger A."/>
            <person name="Tobin C."/>
            <person name="Murray J.W."/>
            <person name="Friesen M."/>
            <person name="Prell J."/>
        </authorList>
    </citation>
    <scope>NUCLEOTIDE SEQUENCE [LARGE SCALE GENOMIC DNA]</scope>
    <source>
        <strain evidence="3">UBT1</strain>
    </source>
</reference>
<dbReference type="Proteomes" id="UP000070598">
    <property type="component" value="Unassembled WGS sequence"/>
</dbReference>
<dbReference type="AlphaFoldDB" id="A0A132N7L8"/>
<gene>
    <name evidence="2" type="ORF">TH66_00160</name>
    <name evidence="1" type="ORF">TR74_24235</name>
</gene>
<organism evidence="2 4">
    <name type="scientific">Carbonactinospora thermoautotrophica</name>
    <dbReference type="NCBI Taxonomy" id="1469144"/>
    <lineage>
        <taxon>Bacteria</taxon>
        <taxon>Bacillati</taxon>
        <taxon>Actinomycetota</taxon>
        <taxon>Actinomycetes</taxon>
        <taxon>Kitasatosporales</taxon>
        <taxon>Carbonactinosporaceae</taxon>
        <taxon>Carbonactinospora</taxon>
    </lineage>
</organism>
<accession>A0A132N7L8</accession>
<name>A0A132N7L8_9ACTN</name>
<evidence type="ECO:0000313" key="4">
    <source>
        <dbReference type="Proteomes" id="UP000070659"/>
    </source>
</evidence>
<evidence type="ECO:0000313" key="3">
    <source>
        <dbReference type="Proteomes" id="UP000070598"/>
    </source>
</evidence>
<dbReference type="PATRIC" id="fig|1469144.8.peg.1645"/>
<reference evidence="2 4" key="1">
    <citation type="submission" date="2015-02" db="EMBL/GenBank/DDBJ databases">
        <title>Physiological reanalysis, assessment of diazotrophy, and genome sequences of multiple isolates of Streptomyces thermoautotrophicus.</title>
        <authorList>
            <person name="MacKellar D.C."/>
            <person name="Lieber L."/>
            <person name="Norman J."/>
            <person name="Bolger A."/>
            <person name="Tobin C."/>
            <person name="Murray J.W."/>
            <person name="Prell J."/>
        </authorList>
    </citation>
    <scope>NUCLEOTIDE SEQUENCE [LARGE SCALE GENOMIC DNA]</scope>
    <source>
        <strain evidence="2 4">UBT1</strain>
    </source>
</reference>
<protein>
    <submittedName>
        <fullName evidence="2">Uncharacterized protein</fullName>
    </submittedName>
</protein>